<feature type="region of interest" description="Disordered" evidence="1">
    <location>
        <begin position="28"/>
        <end position="50"/>
    </location>
</feature>
<sequence length="87" mass="10107">MKPNWVAENEHVPFPFIRIRHVIERYPISQENHHSQQQPRQQHDLPSTTRLLTVPSSPPYTKSVAWQCCDVSWSDSSRNKLVMPSSG</sequence>
<dbReference type="AlphaFoldDB" id="A0A8H4VCX9"/>
<accession>A0A8H4VCX9</accession>
<organism evidence="2 3">
    <name type="scientific">Ophiocordyceps camponoti-floridani</name>
    <dbReference type="NCBI Taxonomy" id="2030778"/>
    <lineage>
        <taxon>Eukaryota</taxon>
        <taxon>Fungi</taxon>
        <taxon>Dikarya</taxon>
        <taxon>Ascomycota</taxon>
        <taxon>Pezizomycotina</taxon>
        <taxon>Sordariomycetes</taxon>
        <taxon>Hypocreomycetidae</taxon>
        <taxon>Hypocreales</taxon>
        <taxon>Ophiocordycipitaceae</taxon>
        <taxon>Ophiocordyceps</taxon>
    </lineage>
</organism>
<gene>
    <name evidence="2" type="ORF">GQ602_005369</name>
</gene>
<comment type="caution">
    <text evidence="2">The sequence shown here is derived from an EMBL/GenBank/DDBJ whole genome shotgun (WGS) entry which is preliminary data.</text>
</comment>
<dbReference type="Proteomes" id="UP000562929">
    <property type="component" value="Unassembled WGS sequence"/>
</dbReference>
<feature type="compositionally biased region" description="Polar residues" evidence="1">
    <location>
        <begin position="35"/>
        <end position="50"/>
    </location>
</feature>
<evidence type="ECO:0000313" key="3">
    <source>
        <dbReference type="Proteomes" id="UP000562929"/>
    </source>
</evidence>
<dbReference type="EMBL" id="JAACLJ010000005">
    <property type="protein sequence ID" value="KAF4586064.1"/>
    <property type="molecule type" value="Genomic_DNA"/>
</dbReference>
<protein>
    <submittedName>
        <fullName evidence="2">Uncharacterized protein</fullName>
    </submittedName>
</protein>
<reference evidence="2 3" key="1">
    <citation type="journal article" date="2020" name="G3 (Bethesda)">
        <title>Genetic Underpinnings of Host Manipulation by Ophiocordyceps as Revealed by Comparative Transcriptomics.</title>
        <authorList>
            <person name="Will I."/>
            <person name="Das B."/>
            <person name="Trinh T."/>
            <person name="Brachmann A."/>
            <person name="Ohm R.A."/>
            <person name="de Bekker C."/>
        </authorList>
    </citation>
    <scope>NUCLEOTIDE SEQUENCE [LARGE SCALE GENOMIC DNA]</scope>
    <source>
        <strain evidence="2 3">EC05</strain>
    </source>
</reference>
<evidence type="ECO:0000313" key="2">
    <source>
        <dbReference type="EMBL" id="KAF4586064.1"/>
    </source>
</evidence>
<name>A0A8H4VCX9_9HYPO</name>
<proteinExistence type="predicted"/>
<keyword evidence="3" id="KW-1185">Reference proteome</keyword>
<evidence type="ECO:0000256" key="1">
    <source>
        <dbReference type="SAM" id="MobiDB-lite"/>
    </source>
</evidence>